<keyword evidence="3" id="KW-0813">Transport</keyword>
<dbReference type="RefSeq" id="WP_259548553.1">
    <property type="nucleotide sequence ID" value="NZ_BAABHW010000003.1"/>
</dbReference>
<protein>
    <submittedName>
        <fullName evidence="5">ABC transporter permease</fullName>
    </submittedName>
</protein>
<dbReference type="PANTHER" id="PTHR30413:SF8">
    <property type="entry name" value="TRANSPORT PERMEASE PROTEIN"/>
    <property type="match status" value="1"/>
</dbReference>
<evidence type="ECO:0000256" key="4">
    <source>
        <dbReference type="SAM" id="Phobius"/>
    </source>
</evidence>
<feature type="transmembrane region" description="Helical" evidence="4">
    <location>
        <begin position="36"/>
        <end position="60"/>
    </location>
</feature>
<feature type="transmembrane region" description="Helical" evidence="4">
    <location>
        <begin position="72"/>
        <end position="94"/>
    </location>
</feature>
<proteinExistence type="inferred from homology"/>
<name>A0ABP9LHT8_9RHOB</name>
<keyword evidence="6" id="KW-1185">Reference proteome</keyword>
<reference evidence="6" key="1">
    <citation type="journal article" date="2019" name="Int. J. Syst. Evol. Microbiol.">
        <title>The Global Catalogue of Microorganisms (GCM) 10K type strain sequencing project: providing services to taxonomists for standard genome sequencing and annotation.</title>
        <authorList>
            <consortium name="The Broad Institute Genomics Platform"/>
            <consortium name="The Broad Institute Genome Sequencing Center for Infectious Disease"/>
            <person name="Wu L."/>
            <person name="Ma J."/>
        </authorList>
    </citation>
    <scope>NUCLEOTIDE SEQUENCE [LARGE SCALE GENOMIC DNA]</scope>
    <source>
        <strain evidence="6">JCM 18015</strain>
    </source>
</reference>
<keyword evidence="4" id="KW-0472">Membrane</keyword>
<keyword evidence="4" id="KW-0812">Transmembrane</keyword>
<evidence type="ECO:0000256" key="3">
    <source>
        <dbReference type="ARBA" id="ARBA00022448"/>
    </source>
</evidence>
<evidence type="ECO:0000313" key="6">
    <source>
        <dbReference type="Proteomes" id="UP001499910"/>
    </source>
</evidence>
<organism evidence="5 6">
    <name type="scientific">[Roseibacterium] beibuensis</name>
    <dbReference type="NCBI Taxonomy" id="1193142"/>
    <lineage>
        <taxon>Bacteria</taxon>
        <taxon>Pseudomonadati</taxon>
        <taxon>Pseudomonadota</taxon>
        <taxon>Alphaproteobacteria</taxon>
        <taxon>Rhodobacterales</taxon>
        <taxon>Roseobacteraceae</taxon>
        <taxon>Roseicyclus</taxon>
    </lineage>
</organism>
<comment type="subcellular location">
    <subcellularLocation>
        <location evidence="1">Cell inner membrane</location>
        <topology evidence="1">Multi-pass membrane protein</topology>
    </subcellularLocation>
</comment>
<dbReference type="PANTHER" id="PTHR30413">
    <property type="entry name" value="INNER MEMBRANE TRANSPORT PERMEASE"/>
    <property type="match status" value="1"/>
</dbReference>
<comment type="similarity">
    <text evidence="2">Belongs to the ABC-2 integral membrane protein family.</text>
</comment>
<accession>A0ABP9LHT8</accession>
<feature type="transmembrane region" description="Helical" evidence="4">
    <location>
        <begin position="114"/>
        <end position="137"/>
    </location>
</feature>
<evidence type="ECO:0000256" key="1">
    <source>
        <dbReference type="ARBA" id="ARBA00004429"/>
    </source>
</evidence>
<evidence type="ECO:0000313" key="5">
    <source>
        <dbReference type="EMBL" id="GAA5076263.1"/>
    </source>
</evidence>
<comment type="caution">
    <text evidence="5">The sequence shown here is derived from an EMBL/GenBank/DDBJ whole genome shotgun (WGS) entry which is preliminary data.</text>
</comment>
<dbReference type="Proteomes" id="UP001499910">
    <property type="component" value="Unassembled WGS sequence"/>
</dbReference>
<gene>
    <name evidence="5" type="ORF">GCM10023209_25150</name>
</gene>
<dbReference type="EMBL" id="BAABHW010000003">
    <property type="protein sequence ID" value="GAA5076263.1"/>
    <property type="molecule type" value="Genomic_DNA"/>
</dbReference>
<keyword evidence="4" id="KW-1133">Transmembrane helix</keyword>
<feature type="transmembrane region" description="Helical" evidence="4">
    <location>
        <begin position="242"/>
        <end position="260"/>
    </location>
</feature>
<sequence length="273" mass="30788">MFQTTKPTSTWALFFNFLGVTYHASVRRVRQTHGNAMVAIGLSIMQSLLFVAAFYFMFNLLGTRTMAIRGDFMLYLLTGIFLYLSHIQAVTAIMRTDGPTSSMMQHAPMNTLVSILSAALSTLYVKTISLLVILFCLHTLVSPIELHDWAGAFMMFLLAWGSGCAVGLILLALKPWAPDVVAILQLVYVRANMIASGKMFVANMMPSFMVSMFDWNPLFHIIDQARGFTFVNYFPHYTNWQYPLYATLVLILLGTLGDFYTRKHASVSWDAKR</sequence>
<feature type="transmembrane region" description="Helical" evidence="4">
    <location>
        <begin position="149"/>
        <end position="170"/>
    </location>
</feature>
<evidence type="ECO:0000256" key="2">
    <source>
        <dbReference type="ARBA" id="ARBA00007783"/>
    </source>
</evidence>